<name>A0A811TE35_9EURY</name>
<evidence type="ECO:0000313" key="1">
    <source>
        <dbReference type="EMBL" id="CAD6493998.1"/>
    </source>
</evidence>
<dbReference type="EMBL" id="CAJHIO010000052">
    <property type="protein sequence ID" value="CAD6493998.1"/>
    <property type="molecule type" value="Genomic_DNA"/>
</dbReference>
<dbReference type="Gene3D" id="2.60.40.10">
    <property type="entry name" value="Immunoglobulins"/>
    <property type="match status" value="1"/>
</dbReference>
<evidence type="ECO:0008006" key="3">
    <source>
        <dbReference type="Google" id="ProtNLM"/>
    </source>
</evidence>
<dbReference type="InterPro" id="IPR013783">
    <property type="entry name" value="Ig-like_fold"/>
</dbReference>
<protein>
    <recommendedName>
        <fullName evidence="3">Fibronectin type-III domain-containing protein</fullName>
    </recommendedName>
</protein>
<proteinExistence type="predicted"/>
<dbReference type="Proteomes" id="UP000610373">
    <property type="component" value="Unassembled WGS sequence"/>
</dbReference>
<reference evidence="1" key="1">
    <citation type="submission" date="2020-10" db="EMBL/GenBank/DDBJ databases">
        <authorList>
            <person name="Hahn C.J."/>
            <person name="Laso-Perez R."/>
            <person name="Vulcano F."/>
            <person name="Vaziourakis K.-M."/>
            <person name="Stokke R."/>
            <person name="Steen I.H."/>
            <person name="Teske A."/>
            <person name="Boetius A."/>
            <person name="Liebeke M."/>
            <person name="Amann R."/>
            <person name="Knittel K."/>
        </authorList>
    </citation>
    <scope>NUCLEOTIDE SEQUENCE</scope>
    <source>
        <strain evidence="1">Gfbio:e3339647-f889-4370-9287-4fb5cb688e4c:AG392O15_GoMArc1</strain>
    </source>
</reference>
<organism evidence="1 2">
    <name type="scientific">Candidatus Argoarchaeum ethanivorans</name>
    <dbReference type="NCBI Taxonomy" id="2608793"/>
    <lineage>
        <taxon>Archaea</taxon>
        <taxon>Methanobacteriati</taxon>
        <taxon>Methanobacteriota</taxon>
        <taxon>Stenosarchaea group</taxon>
        <taxon>Methanomicrobia</taxon>
        <taxon>Methanosarcinales</taxon>
        <taxon>Methanosarcinales incertae sedis</taxon>
        <taxon>GOM Arc I cluster</taxon>
        <taxon>Candidatus Argoarchaeum</taxon>
    </lineage>
</organism>
<dbReference type="AlphaFoldDB" id="A0A811TE35"/>
<comment type="caution">
    <text evidence="1">The sequence shown here is derived from an EMBL/GenBank/DDBJ whole genome shotgun (WGS) entry which is preliminary data.</text>
</comment>
<accession>A0A811TE35</accession>
<sequence length="706" mass="80370">MLNLHFSYGIYDQPGELIKGNLKGYGELARELYRGKVACYLRSEKEEFILGCRFEVQIIKGRKERVIFIAKYPIEEINLDTVLRFYEEGIKEIESLERLRYKVLGLWEDGDLEKIKKVKPLDDNIYKIVVGKLVANEKINVKSSDVLKGVLLFVSVAQELKPVLHMGFRFILSRLPLEGDMLICSEEWNKDINLDTTEIRLSKAEQNWSKRLYQIYNDHTSEQISGHRFENRKRLADEIIRIALMDFTSEACKFYQTNMNKLFQPFIGHPQDLIRVINHIVKEDVSGIEYKTAVEVIKTLAPHVYEKNYENVESFLSLLYKGVGESYKRKLQETFIEHDIFLEKVVNDIIKRISEEKDQELFHILARKSLNDPRTAERFNASVTKAVDSLSREESLGLLKFALDELEWESGKGGKILVKALHNNLAGYNEFKKLIKINKYRQKLEEFRILTPARNEMEGGSKVKNGGGKALVLVISFLLIFSAGMWVGEQYAPFVDIAGFAGLYQPPNVIVDVTPDSQRGAPGGVLTYMINLTNKGTADDVIGVESIAGAPQEWEFELKNPAGNPQFSTLLLSSNENYSLTLRVHIPAAAIADADIEVKVRSTVDINKTNISTFKVKVPVPPSFVSGLNVAANGSNWIHWTWTNQPEEDFSHTEVWLNGEFKTNTSENSYNATSLDPKKTYEISTRRMDKAGNINQKWINNSATTS</sequence>
<gene>
    <name evidence="1" type="ORF">CHKLHMKO_00597</name>
</gene>
<evidence type="ECO:0000313" key="2">
    <source>
        <dbReference type="Proteomes" id="UP000610373"/>
    </source>
</evidence>